<sequence>MRHRFTERATYQYWESPLRIQRAFDRRLVFLLRDLRHPSLRAKKYDETGNIWQARITKGRRFYFSIDGDIYIILSITPHPK</sequence>
<gene>
    <name evidence="1" type="ORF">UX06_C0032G0027</name>
</gene>
<name>A0A0G1M706_9BACT</name>
<dbReference type="EMBL" id="LCKT01000032">
    <property type="protein sequence ID" value="KKU03887.1"/>
    <property type="molecule type" value="Genomic_DNA"/>
</dbReference>
<protein>
    <recommendedName>
        <fullName evidence="3">Toxin YoeB</fullName>
    </recommendedName>
</protein>
<organism evidence="1 2">
    <name type="scientific">Candidatus Giovannonibacteria bacterium GW2011_GWA2_45_21</name>
    <dbReference type="NCBI Taxonomy" id="1618649"/>
    <lineage>
        <taxon>Bacteria</taxon>
        <taxon>Candidatus Giovannoniibacteriota</taxon>
    </lineage>
</organism>
<evidence type="ECO:0008006" key="3">
    <source>
        <dbReference type="Google" id="ProtNLM"/>
    </source>
</evidence>
<evidence type="ECO:0000313" key="2">
    <source>
        <dbReference type="Proteomes" id="UP000034696"/>
    </source>
</evidence>
<dbReference type="Proteomes" id="UP000034696">
    <property type="component" value="Unassembled WGS sequence"/>
</dbReference>
<comment type="caution">
    <text evidence="1">The sequence shown here is derived from an EMBL/GenBank/DDBJ whole genome shotgun (WGS) entry which is preliminary data.</text>
</comment>
<proteinExistence type="predicted"/>
<evidence type="ECO:0000313" key="1">
    <source>
        <dbReference type="EMBL" id="KKU03887.1"/>
    </source>
</evidence>
<dbReference type="InterPro" id="IPR035093">
    <property type="entry name" value="RelE/ParE_toxin_dom_sf"/>
</dbReference>
<accession>A0A0G1M706</accession>
<reference evidence="1 2" key="1">
    <citation type="journal article" date="2015" name="Nature">
        <title>rRNA introns, odd ribosomes, and small enigmatic genomes across a large radiation of phyla.</title>
        <authorList>
            <person name="Brown C.T."/>
            <person name="Hug L.A."/>
            <person name="Thomas B.C."/>
            <person name="Sharon I."/>
            <person name="Castelle C.J."/>
            <person name="Singh A."/>
            <person name="Wilkins M.J."/>
            <person name="Williams K.H."/>
            <person name="Banfield J.F."/>
        </authorList>
    </citation>
    <scope>NUCLEOTIDE SEQUENCE [LARGE SCALE GENOMIC DNA]</scope>
</reference>
<dbReference type="AlphaFoldDB" id="A0A0G1M706"/>
<dbReference type="SUPFAM" id="SSF143011">
    <property type="entry name" value="RelE-like"/>
    <property type="match status" value="1"/>
</dbReference>